<proteinExistence type="predicted"/>
<comment type="caution">
    <text evidence="2">The sequence shown here is derived from an EMBL/GenBank/DDBJ whole genome shotgun (WGS) entry which is preliminary data.</text>
</comment>
<evidence type="ECO:0000313" key="2">
    <source>
        <dbReference type="EMBL" id="KAA8650408.1"/>
    </source>
</evidence>
<evidence type="ECO:0000256" key="1">
    <source>
        <dbReference type="SAM" id="SignalP"/>
    </source>
</evidence>
<reference evidence="2 3" key="1">
    <citation type="submission" date="2019-08" db="EMBL/GenBank/DDBJ databases">
        <title>The genome sequence of a newly discovered highly antifungal drug resistant Aspergillus species, Aspergillus tanneri NIH 1004.</title>
        <authorList>
            <person name="Mounaud S."/>
            <person name="Singh I."/>
            <person name="Joardar V."/>
            <person name="Pakala S."/>
            <person name="Pakala S."/>
            <person name="Venepally P."/>
            <person name="Chung J.K."/>
            <person name="Losada L."/>
            <person name="Nierman W.C."/>
        </authorList>
    </citation>
    <scope>NUCLEOTIDE SEQUENCE [LARGE SCALE GENOMIC DNA]</scope>
    <source>
        <strain evidence="2 3">NIH1004</strain>
    </source>
</reference>
<dbReference type="VEuPathDB" id="FungiDB:EYZ11_003368"/>
<dbReference type="AlphaFoldDB" id="A0A5M9MU38"/>
<feature type="chain" id="PRO_5024396408" description="Glycogen debranching enzyme" evidence="1">
    <location>
        <begin position="22"/>
        <end position="677"/>
    </location>
</feature>
<dbReference type="Proteomes" id="UP000324241">
    <property type="component" value="Unassembled WGS sequence"/>
</dbReference>
<protein>
    <recommendedName>
        <fullName evidence="4">Glycogen debranching enzyme</fullName>
    </recommendedName>
</protein>
<dbReference type="RefSeq" id="XP_033429769.1">
    <property type="nucleotide sequence ID" value="XM_033567774.1"/>
</dbReference>
<keyword evidence="1" id="KW-0732">Signal</keyword>
<evidence type="ECO:0008006" key="4">
    <source>
        <dbReference type="Google" id="ProtNLM"/>
    </source>
</evidence>
<dbReference type="EMBL" id="QUQM01000001">
    <property type="protein sequence ID" value="KAA8650408.1"/>
    <property type="molecule type" value="Genomic_DNA"/>
</dbReference>
<name>A0A5M9MU38_9EURO</name>
<accession>A0A5M9MU38</accession>
<feature type="signal peptide" evidence="1">
    <location>
        <begin position="1"/>
        <end position="21"/>
    </location>
</feature>
<gene>
    <name evidence="2" type="ORF">ATNIH1004_003094</name>
</gene>
<dbReference type="GeneID" id="54325796"/>
<sequence length="677" mass="73925">MKCTTLAGACLFGALAPIVGARSQPTIFRAIARSTSCPEAPSTLALSDPPYENYMYSDCNVAAQVVVTSPLPNSNLTQIGPRLIVAWPAGNSGVCAYFAPQNGINGSLAIEVINSTVGDPLAPVYIAPSNGSQYPSVGVTGVLRINASATLTVPILGSIRTIRDFVEGPSLLQPDIQDAIQVIGKDRSVSLQRLWLDNITVSTLQFSPAANSKSRVAVVNRTTHFEAGEYIFRAYINYPQLTQLKPDEVLDAENAALHTQQSQKTSALSFLSYSEKLLAGAWRFLTYFGRDSMISALLLEPVLSKGNNSAMEAVIGAVLERINRTDGSACHEETVGDYATWTNLQKNITSTTMLCDYKMVDTDYFLPILIKRYLVDNEVGQRRHKAFLRGSTPAGSINSVNRNLTWGQLSTLNAERIIRLAGPFAQKQTKENLIHLNDGEVITISRSTAQALVQNYTEEISFPGPSHVSQISSDVTFYGVALDGNNNQSQVRVLNTDDCFRHFLLNTTTNQPQLTSFINQTATHIRTTFPAGLMTDAGLVVANPAYGGDPVYAKNFTTGAYHGTVVWSWQLAMMAKGLEYQLDRCARNPNSSRPEFCTDDLVYSNVKTAYNALWDSIEQNSQQLSSEVWSWVYKDGKFAVTPLGVLPPPDGAAQTESDIRQLWSLAFLAVTRNVALQ</sequence>
<dbReference type="VEuPathDB" id="FungiDB:EYZ11_003357"/>
<dbReference type="OrthoDB" id="2591256at2759"/>
<organism evidence="2 3">
    <name type="scientific">Aspergillus tanneri</name>
    <dbReference type="NCBI Taxonomy" id="1220188"/>
    <lineage>
        <taxon>Eukaryota</taxon>
        <taxon>Fungi</taxon>
        <taxon>Dikarya</taxon>
        <taxon>Ascomycota</taxon>
        <taxon>Pezizomycotina</taxon>
        <taxon>Eurotiomycetes</taxon>
        <taxon>Eurotiomycetidae</taxon>
        <taxon>Eurotiales</taxon>
        <taxon>Aspergillaceae</taxon>
        <taxon>Aspergillus</taxon>
        <taxon>Aspergillus subgen. Circumdati</taxon>
    </lineage>
</organism>
<evidence type="ECO:0000313" key="3">
    <source>
        <dbReference type="Proteomes" id="UP000324241"/>
    </source>
</evidence>